<protein>
    <submittedName>
        <fullName evidence="2">Uncharacterized protein</fullName>
    </submittedName>
</protein>
<keyword evidence="3" id="KW-1185">Reference proteome</keyword>
<reference evidence="2" key="1">
    <citation type="journal article" date="2019" name="Environ. Microbiol.">
        <title>Fungal ecological strategies reflected in gene transcription - a case study of two litter decomposers.</title>
        <authorList>
            <person name="Barbi F."/>
            <person name="Kohler A."/>
            <person name="Barry K."/>
            <person name="Baskaran P."/>
            <person name="Daum C."/>
            <person name="Fauchery L."/>
            <person name="Ihrmark K."/>
            <person name="Kuo A."/>
            <person name="LaButti K."/>
            <person name="Lipzen A."/>
            <person name="Morin E."/>
            <person name="Grigoriev I.V."/>
            <person name="Henrissat B."/>
            <person name="Lindahl B."/>
            <person name="Martin F."/>
        </authorList>
    </citation>
    <scope>NUCLEOTIDE SEQUENCE</scope>
    <source>
        <strain evidence="2">JB14</strain>
    </source>
</reference>
<feature type="transmembrane region" description="Helical" evidence="1">
    <location>
        <begin position="166"/>
        <end position="185"/>
    </location>
</feature>
<dbReference type="EMBL" id="ML769401">
    <property type="protein sequence ID" value="KAE9406628.1"/>
    <property type="molecule type" value="Genomic_DNA"/>
</dbReference>
<dbReference type="AlphaFoldDB" id="A0A6A4IBF8"/>
<accession>A0A6A4IBF8</accession>
<name>A0A6A4IBF8_9AGAR</name>
<keyword evidence="1" id="KW-0472">Membrane</keyword>
<keyword evidence="1" id="KW-0812">Transmembrane</keyword>
<evidence type="ECO:0000313" key="2">
    <source>
        <dbReference type="EMBL" id="KAE9406628.1"/>
    </source>
</evidence>
<dbReference type="Proteomes" id="UP000799118">
    <property type="component" value="Unassembled WGS sequence"/>
</dbReference>
<gene>
    <name evidence="2" type="ORF">BT96DRAFT_934090</name>
</gene>
<keyword evidence="1" id="KW-1133">Transmembrane helix</keyword>
<evidence type="ECO:0000256" key="1">
    <source>
        <dbReference type="SAM" id="Phobius"/>
    </source>
</evidence>
<evidence type="ECO:0000313" key="3">
    <source>
        <dbReference type="Proteomes" id="UP000799118"/>
    </source>
</evidence>
<organism evidence="2 3">
    <name type="scientific">Gymnopus androsaceus JB14</name>
    <dbReference type="NCBI Taxonomy" id="1447944"/>
    <lineage>
        <taxon>Eukaryota</taxon>
        <taxon>Fungi</taxon>
        <taxon>Dikarya</taxon>
        <taxon>Basidiomycota</taxon>
        <taxon>Agaricomycotina</taxon>
        <taxon>Agaricomycetes</taxon>
        <taxon>Agaricomycetidae</taxon>
        <taxon>Agaricales</taxon>
        <taxon>Marasmiineae</taxon>
        <taxon>Omphalotaceae</taxon>
        <taxon>Gymnopus</taxon>
    </lineage>
</organism>
<proteinExistence type="predicted"/>
<sequence>MSELSDAASSRAISMAGTCQVRWGGSLIEIGGSSSKTKYPKLVFGKGMDKIVRIPRIDGDEHEQKRAGSSLEFFRVERRALHVIEKFTSGVRLRICRRFVREVPQNQYTGYILDLGFSGARHLPLVILKTNSGVSTLSQLSPRIGYSRSEVKSEDKSNLFSAGKSFKIHALLSLMICIIVCFSVLNSQFSAIPPCLPRGDV</sequence>